<comment type="caution">
    <text evidence="3">The sequence shown here is derived from an EMBL/GenBank/DDBJ whole genome shotgun (WGS) entry which is preliminary data.</text>
</comment>
<dbReference type="Pfam" id="PF13439">
    <property type="entry name" value="Glyco_transf_4"/>
    <property type="match status" value="1"/>
</dbReference>
<dbReference type="PROSITE" id="PS51257">
    <property type="entry name" value="PROKAR_LIPOPROTEIN"/>
    <property type="match status" value="1"/>
</dbReference>
<dbReference type="InterPro" id="IPR001296">
    <property type="entry name" value="Glyco_trans_1"/>
</dbReference>
<evidence type="ECO:0008006" key="5">
    <source>
        <dbReference type="Google" id="ProtNLM"/>
    </source>
</evidence>
<dbReference type="InterPro" id="IPR050194">
    <property type="entry name" value="Glycosyltransferase_grp1"/>
</dbReference>
<feature type="domain" description="Glycosyl transferase family 1" evidence="1">
    <location>
        <begin position="222"/>
        <end position="373"/>
    </location>
</feature>
<dbReference type="Pfam" id="PF00534">
    <property type="entry name" value="Glycos_transf_1"/>
    <property type="match status" value="1"/>
</dbReference>
<dbReference type="InterPro" id="IPR028098">
    <property type="entry name" value="Glyco_trans_4-like_N"/>
</dbReference>
<reference evidence="3 4" key="1">
    <citation type="journal article" date="2016" name="Nat. Commun.">
        <title>Thousands of microbial genomes shed light on interconnected biogeochemical processes in an aquifer system.</title>
        <authorList>
            <person name="Anantharaman K."/>
            <person name="Brown C.T."/>
            <person name="Hug L.A."/>
            <person name="Sharon I."/>
            <person name="Castelle C.J."/>
            <person name="Probst A.J."/>
            <person name="Thomas B.C."/>
            <person name="Singh A."/>
            <person name="Wilkins M.J."/>
            <person name="Karaoz U."/>
            <person name="Brodie E.L."/>
            <person name="Williams K.H."/>
            <person name="Hubbard S.S."/>
            <person name="Banfield J.F."/>
        </authorList>
    </citation>
    <scope>NUCLEOTIDE SEQUENCE [LARGE SCALE GENOMIC DNA]</scope>
</reference>
<name>A0A1F5BV80_9BACT</name>
<evidence type="ECO:0000259" key="1">
    <source>
        <dbReference type="Pfam" id="PF00534"/>
    </source>
</evidence>
<dbReference type="AlphaFoldDB" id="A0A1F5BV80"/>
<evidence type="ECO:0000313" key="4">
    <source>
        <dbReference type="Proteomes" id="UP000176650"/>
    </source>
</evidence>
<dbReference type="PANTHER" id="PTHR45947">
    <property type="entry name" value="SULFOQUINOVOSYL TRANSFERASE SQD2"/>
    <property type="match status" value="1"/>
</dbReference>
<protein>
    <recommendedName>
        <fullName evidence="5">4-alpha-glucanotransferase</fullName>
    </recommendedName>
</protein>
<evidence type="ECO:0000259" key="2">
    <source>
        <dbReference type="Pfam" id="PF13439"/>
    </source>
</evidence>
<dbReference type="CDD" id="cd03801">
    <property type="entry name" value="GT4_PimA-like"/>
    <property type="match status" value="1"/>
</dbReference>
<dbReference type="Gene3D" id="3.40.50.2000">
    <property type="entry name" value="Glycogen Phosphorylase B"/>
    <property type="match status" value="2"/>
</dbReference>
<dbReference type="EMBL" id="MEYS01000001">
    <property type="protein sequence ID" value="OGD34514.1"/>
    <property type="molecule type" value="Genomic_DNA"/>
</dbReference>
<organism evidence="3 4">
    <name type="scientific">Candidatus Azambacteria bacterium RIFCSPLOWO2_01_FULL_46_25</name>
    <dbReference type="NCBI Taxonomy" id="1797298"/>
    <lineage>
        <taxon>Bacteria</taxon>
        <taxon>Candidatus Azamiibacteriota</taxon>
    </lineage>
</organism>
<proteinExistence type="predicted"/>
<dbReference type="Proteomes" id="UP000176650">
    <property type="component" value="Unassembled WGS sequence"/>
</dbReference>
<evidence type="ECO:0000313" key="3">
    <source>
        <dbReference type="EMBL" id="OGD34514.1"/>
    </source>
</evidence>
<sequence>MRVLMFGWELPPYNSGGLGVACYHLAKALCKKNTEVIFVLPRRVDMPPQDFSILFADANMRIRTINSPLVPYITSSLYLSFMSAEARARLYGNTLFEEVLRYGRQAKKIAETETFDVIHAHDWLSFPAGVAAKSSSGKPLVVHVHATEFDRTGGQGVNPLVYEIEKWGMERADKVIAVSNFTKNMIIEKYGIAPEKIEVVYNAVERPDDPHGGVRSPVSRHKSLVLFVGRITLQKGPDYFVEAAAKVLARDRDVLFVMAGDGDMYHEMIRKAAAMGISDNFLFAGFLRGSELTALYRSADLYVMPSVSEPFGLTAIESLQCGTPILISKQTGAGESLTHCLKVDFWDTDEMAAKILAVLSYKELGQCLSEFGRREIGKFSWDRSADQCITIYQQLTTT</sequence>
<dbReference type="PANTHER" id="PTHR45947:SF3">
    <property type="entry name" value="SULFOQUINOVOSYL TRANSFERASE SQD2"/>
    <property type="match status" value="1"/>
</dbReference>
<accession>A0A1F5BV80</accession>
<dbReference type="STRING" id="1797298.A2988_03290"/>
<gene>
    <name evidence="3" type="ORF">A2988_03290</name>
</gene>
<dbReference type="GO" id="GO:0016758">
    <property type="term" value="F:hexosyltransferase activity"/>
    <property type="evidence" value="ECO:0007669"/>
    <property type="project" value="TreeGrafter"/>
</dbReference>
<dbReference type="SUPFAM" id="SSF53756">
    <property type="entry name" value="UDP-Glycosyltransferase/glycogen phosphorylase"/>
    <property type="match status" value="1"/>
</dbReference>
<feature type="domain" description="Glycosyltransferase subfamily 4-like N-terminal" evidence="2">
    <location>
        <begin position="16"/>
        <end position="205"/>
    </location>
</feature>